<dbReference type="WBParaSite" id="L893_g30698.t1">
    <property type="protein sequence ID" value="L893_g30698.t1"/>
    <property type="gene ID" value="L893_g30698"/>
</dbReference>
<proteinExistence type="predicted"/>
<feature type="region of interest" description="Disordered" evidence="1">
    <location>
        <begin position="199"/>
        <end position="227"/>
    </location>
</feature>
<evidence type="ECO:0000256" key="1">
    <source>
        <dbReference type="SAM" id="MobiDB-lite"/>
    </source>
</evidence>
<feature type="compositionally biased region" description="Polar residues" evidence="1">
    <location>
        <begin position="94"/>
        <end position="104"/>
    </location>
</feature>
<sequence>MNQRFAATPPSPTRDNKNADFDDVEEGRGPAHLDRPSTGPIFPHGDGKEAGTSSGISAARFDTPTRTSREEDDSCLAQLKKIADCLRFKNGPHFQTLTNTNSPRGTLRPEEQQENETASMKIRNAHRRRIRKYVYYAQAALIAIVLSVYIGWRIIDYSRASTAPTNTTESPAFPLHASSIVTVPLSPMLELLPANVTDDFASTTPPPVKTVESSEERRKSPHKKMISAVAAKKNSGNLVEFPDSP</sequence>
<keyword evidence="2" id="KW-0812">Transmembrane</keyword>
<protein>
    <submittedName>
        <fullName evidence="4">Transmembrane protein</fullName>
    </submittedName>
</protein>
<dbReference type="AlphaFoldDB" id="A0A1I7ZXE4"/>
<dbReference type="Proteomes" id="UP000095287">
    <property type="component" value="Unplaced"/>
</dbReference>
<feature type="region of interest" description="Disordered" evidence="1">
    <location>
        <begin position="1"/>
        <end position="73"/>
    </location>
</feature>
<accession>A0A1I7ZXE4</accession>
<keyword evidence="3" id="KW-1185">Reference proteome</keyword>
<feature type="transmembrane region" description="Helical" evidence="2">
    <location>
        <begin position="133"/>
        <end position="152"/>
    </location>
</feature>
<name>A0A1I7ZXE4_9BILA</name>
<reference evidence="4" key="1">
    <citation type="submission" date="2016-11" db="UniProtKB">
        <authorList>
            <consortium name="WormBaseParasite"/>
        </authorList>
    </citation>
    <scope>IDENTIFICATION</scope>
</reference>
<evidence type="ECO:0000313" key="3">
    <source>
        <dbReference type="Proteomes" id="UP000095287"/>
    </source>
</evidence>
<evidence type="ECO:0000256" key="2">
    <source>
        <dbReference type="SAM" id="Phobius"/>
    </source>
</evidence>
<feature type="compositionally biased region" description="Basic and acidic residues" evidence="1">
    <location>
        <begin position="14"/>
        <end position="35"/>
    </location>
</feature>
<feature type="region of interest" description="Disordered" evidence="1">
    <location>
        <begin position="94"/>
        <end position="119"/>
    </location>
</feature>
<organism evidence="3 4">
    <name type="scientific">Steinernema glaseri</name>
    <dbReference type="NCBI Taxonomy" id="37863"/>
    <lineage>
        <taxon>Eukaryota</taxon>
        <taxon>Metazoa</taxon>
        <taxon>Ecdysozoa</taxon>
        <taxon>Nematoda</taxon>
        <taxon>Chromadorea</taxon>
        <taxon>Rhabditida</taxon>
        <taxon>Tylenchina</taxon>
        <taxon>Panagrolaimomorpha</taxon>
        <taxon>Strongyloidoidea</taxon>
        <taxon>Steinernematidae</taxon>
        <taxon>Steinernema</taxon>
    </lineage>
</organism>
<keyword evidence="2" id="KW-1133">Transmembrane helix</keyword>
<evidence type="ECO:0000313" key="4">
    <source>
        <dbReference type="WBParaSite" id="L893_g30698.t1"/>
    </source>
</evidence>
<keyword evidence="2" id="KW-0472">Membrane</keyword>